<evidence type="ECO:0000313" key="2">
    <source>
        <dbReference type="Proteomes" id="UP001106592"/>
    </source>
</evidence>
<reference evidence="1" key="2">
    <citation type="journal article" date="2023" name="Plant Pathol.">
        <title>Dismantling and reorganizing Pseudomonas marginalis sensu#lato.</title>
        <authorList>
            <person name="Sawada H."/>
            <person name="Fujikawa T."/>
            <person name="Satou M."/>
        </authorList>
    </citation>
    <scope>NUCLEOTIDE SEQUENCE</scope>
    <source>
        <strain evidence="1">MAFF 301350</strain>
    </source>
</reference>
<dbReference type="Pfam" id="PF15594">
    <property type="entry name" value="Imm50"/>
    <property type="match status" value="1"/>
</dbReference>
<dbReference type="InterPro" id="IPR028957">
    <property type="entry name" value="Imm50"/>
</dbReference>
<organism evidence="1 2">
    <name type="scientific">Pseudomonas aegrilactucae</name>
    <dbReference type="NCBI Taxonomy" id="2854028"/>
    <lineage>
        <taxon>Bacteria</taxon>
        <taxon>Pseudomonadati</taxon>
        <taxon>Pseudomonadota</taxon>
        <taxon>Gammaproteobacteria</taxon>
        <taxon>Pseudomonadales</taxon>
        <taxon>Pseudomonadaceae</taxon>
        <taxon>Pseudomonas</taxon>
    </lineage>
</organism>
<dbReference type="EMBL" id="JAHTBI010000119">
    <property type="protein sequence ID" value="MBV6290217.1"/>
    <property type="molecule type" value="Genomic_DNA"/>
</dbReference>
<sequence>MNFSKVMNPQALTSMYEGVPNFLDSEISEVNFKRNEPRLSVKLLTQNKPRKSPAKWPEKYDQVCVELSFIGSRCVSFSEWGHENVVCEMLFDVVDDFVTVTILCANKSRLKFTCDWVRVESVRHGLISTP</sequence>
<proteinExistence type="predicted"/>
<gene>
    <name evidence="1" type="ORF">KUO17_24890</name>
</gene>
<evidence type="ECO:0000313" key="1">
    <source>
        <dbReference type="EMBL" id="MBV6290217.1"/>
    </source>
</evidence>
<accession>A0A9Q2XQG1</accession>
<keyword evidence="2" id="KW-1185">Reference proteome</keyword>
<dbReference type="AlphaFoldDB" id="A0A9Q2XQG1"/>
<name>A0A9Q2XQG1_9PSED</name>
<protein>
    <submittedName>
        <fullName evidence="1">Immunity 50 family protein</fullName>
    </submittedName>
</protein>
<dbReference type="Proteomes" id="UP001106592">
    <property type="component" value="Unassembled WGS sequence"/>
</dbReference>
<comment type="caution">
    <text evidence="1">The sequence shown here is derived from an EMBL/GenBank/DDBJ whole genome shotgun (WGS) entry which is preliminary data.</text>
</comment>
<reference evidence="1" key="1">
    <citation type="journal article" date="2022" name="Int. J. Syst. Evol. Microbiol.">
        <title>Pseudomonas aegrilactucae sp. nov. and Pseudomonas morbosilactucae sp. nov., pathogens causing bacterial rot of lettuce in Japan.</title>
        <authorList>
            <person name="Sawada H."/>
            <person name="Fujikawa T."/>
            <person name="Satou M."/>
        </authorList>
    </citation>
    <scope>NUCLEOTIDE SEQUENCE</scope>
    <source>
        <strain evidence="1">MAFF 301350</strain>
    </source>
</reference>